<dbReference type="Proteomes" id="UP000236333">
    <property type="component" value="Unassembled WGS sequence"/>
</dbReference>
<dbReference type="GO" id="GO:0008234">
    <property type="term" value="F:cysteine-type peptidase activity"/>
    <property type="evidence" value="ECO:0007669"/>
    <property type="project" value="InterPro"/>
</dbReference>
<evidence type="ECO:0000259" key="5">
    <source>
        <dbReference type="Pfam" id="PF02902"/>
    </source>
</evidence>
<evidence type="ECO:0000313" key="7">
    <source>
        <dbReference type="Proteomes" id="UP000236333"/>
    </source>
</evidence>
<name>A0A2J7ZVW7_9CHLO</name>
<dbReference type="InterPro" id="IPR038765">
    <property type="entry name" value="Papain-like_cys_pep_sf"/>
</dbReference>
<dbReference type="Gene3D" id="3.40.395.10">
    <property type="entry name" value="Adenoviral Proteinase, Chain A"/>
    <property type="match status" value="1"/>
</dbReference>
<evidence type="ECO:0000256" key="3">
    <source>
        <dbReference type="ARBA" id="ARBA00022801"/>
    </source>
</evidence>
<organism evidence="6 7">
    <name type="scientific">Tetrabaena socialis</name>
    <dbReference type="NCBI Taxonomy" id="47790"/>
    <lineage>
        <taxon>Eukaryota</taxon>
        <taxon>Viridiplantae</taxon>
        <taxon>Chlorophyta</taxon>
        <taxon>core chlorophytes</taxon>
        <taxon>Chlorophyceae</taxon>
        <taxon>CS clade</taxon>
        <taxon>Chlamydomonadales</taxon>
        <taxon>Tetrabaenaceae</taxon>
        <taxon>Tetrabaena</taxon>
    </lineage>
</organism>
<feature type="domain" description="Ubiquitin-like protease family profile" evidence="5">
    <location>
        <begin position="187"/>
        <end position="296"/>
    </location>
</feature>
<dbReference type="Pfam" id="PF02902">
    <property type="entry name" value="Peptidase_C48"/>
    <property type="match status" value="1"/>
</dbReference>
<comment type="caution">
    <text evidence="6">The sequence shown here is derived from an EMBL/GenBank/DDBJ whole genome shotgun (WGS) entry which is preliminary data.</text>
</comment>
<comment type="similarity">
    <text evidence="1">Belongs to the peptidase C48 family.</text>
</comment>
<reference evidence="6 7" key="1">
    <citation type="journal article" date="2017" name="Mol. Biol. Evol.">
        <title>The 4-celled Tetrabaena socialis nuclear genome reveals the essential components for genetic control of cell number at the origin of multicellularity in the volvocine lineage.</title>
        <authorList>
            <person name="Featherston J."/>
            <person name="Arakaki Y."/>
            <person name="Hanschen E.R."/>
            <person name="Ferris P.J."/>
            <person name="Michod R.E."/>
            <person name="Olson B.J.S.C."/>
            <person name="Nozaki H."/>
            <person name="Durand P.M."/>
        </authorList>
    </citation>
    <scope>NUCLEOTIDE SEQUENCE [LARGE SCALE GENOMIC DNA]</scope>
    <source>
        <strain evidence="6 7">NIES-571</strain>
    </source>
</reference>
<dbReference type="AlphaFoldDB" id="A0A2J7ZVW7"/>
<accession>A0A2J7ZVW7</accession>
<evidence type="ECO:0000256" key="1">
    <source>
        <dbReference type="ARBA" id="ARBA00005234"/>
    </source>
</evidence>
<dbReference type="InterPro" id="IPR003653">
    <property type="entry name" value="Peptidase_C48_C"/>
</dbReference>
<evidence type="ECO:0000313" key="6">
    <source>
        <dbReference type="EMBL" id="PNH04423.1"/>
    </source>
</evidence>
<protein>
    <recommendedName>
        <fullName evidence="5">Ubiquitin-like protease family profile domain-containing protein</fullName>
    </recommendedName>
</protein>
<gene>
    <name evidence="6" type="ORF">TSOC_009403</name>
</gene>
<feature type="compositionally biased region" description="Basic and acidic residues" evidence="4">
    <location>
        <begin position="1"/>
        <end position="15"/>
    </location>
</feature>
<dbReference type="GO" id="GO:0006508">
    <property type="term" value="P:proteolysis"/>
    <property type="evidence" value="ECO:0007669"/>
    <property type="project" value="UniProtKB-KW"/>
</dbReference>
<keyword evidence="3" id="KW-0378">Hydrolase</keyword>
<dbReference type="EMBL" id="PGGS01000389">
    <property type="protein sequence ID" value="PNH04423.1"/>
    <property type="molecule type" value="Genomic_DNA"/>
</dbReference>
<keyword evidence="2" id="KW-0645">Protease</keyword>
<proteinExistence type="inferred from homology"/>
<evidence type="ECO:0000256" key="2">
    <source>
        <dbReference type="ARBA" id="ARBA00022670"/>
    </source>
</evidence>
<dbReference type="SUPFAM" id="SSF54001">
    <property type="entry name" value="Cysteine proteinases"/>
    <property type="match status" value="1"/>
</dbReference>
<evidence type="ECO:0000256" key="4">
    <source>
        <dbReference type="SAM" id="MobiDB-lite"/>
    </source>
</evidence>
<keyword evidence="7" id="KW-1185">Reference proteome</keyword>
<feature type="region of interest" description="Disordered" evidence="4">
    <location>
        <begin position="1"/>
        <end position="23"/>
    </location>
</feature>
<sequence>MRTREKPWHVLEPEGKSGPSTCSPEAYETTFKTEGRCVSNKDIITIAERLKLHDGKKDIQGLLRNLHRVLGKDHALWVNHDLVKADKALSKSVSARFRPARPASWRRNPTMWLSTVDIEKVMEQYAASHQNFKFMGVHPRDFMTVKSMLGTCIGGNVVCKPSLPELRETGIAHMGVVFNLDRHDQRGSHWVACFISLDDRAPMYGAYYYDSVARPPPPEIASWMVQLQKGVAKVIGTTSQTRPFDLAYNRVRRQFQNTECGMFSMVFLAVAMRNEKTFADICTDMGNDQDMNKLRHVMYR</sequence>
<dbReference type="OrthoDB" id="10652549at2759"/>